<dbReference type="InterPro" id="IPR011333">
    <property type="entry name" value="SKP1/BTB/POZ_sf"/>
</dbReference>
<dbReference type="OrthoDB" id="6359816at2759"/>
<dbReference type="PANTHER" id="PTHR47843">
    <property type="entry name" value="BTB DOMAIN-CONTAINING PROTEIN-RELATED"/>
    <property type="match status" value="1"/>
</dbReference>
<dbReference type="Pfam" id="PF00651">
    <property type="entry name" value="BTB"/>
    <property type="match status" value="2"/>
</dbReference>
<dbReference type="InterPro" id="IPR000210">
    <property type="entry name" value="BTB/POZ_dom"/>
</dbReference>
<evidence type="ECO:0000313" key="3">
    <source>
        <dbReference type="Proteomes" id="UP000530670"/>
    </source>
</evidence>
<dbReference type="Proteomes" id="UP000530670">
    <property type="component" value="Unassembled WGS sequence"/>
</dbReference>
<dbReference type="Gene3D" id="3.30.710.10">
    <property type="entry name" value="Potassium Channel Kv1.1, Chain A"/>
    <property type="match status" value="2"/>
</dbReference>
<dbReference type="RefSeq" id="XP_037199546.1">
    <property type="nucleotide sequence ID" value="XM_037346575.1"/>
</dbReference>
<organism evidence="2 3">
    <name type="scientific">Fusarium tjaetaba</name>
    <dbReference type="NCBI Taxonomy" id="1567544"/>
    <lineage>
        <taxon>Eukaryota</taxon>
        <taxon>Fungi</taxon>
        <taxon>Dikarya</taxon>
        <taxon>Ascomycota</taxon>
        <taxon>Pezizomycotina</taxon>
        <taxon>Sordariomycetes</taxon>
        <taxon>Hypocreomycetidae</taxon>
        <taxon>Hypocreales</taxon>
        <taxon>Nectriaceae</taxon>
        <taxon>Fusarium</taxon>
        <taxon>Fusarium fujikuroi species complex</taxon>
    </lineage>
</organism>
<proteinExistence type="predicted"/>
<dbReference type="AlphaFoldDB" id="A0A8H5QIJ5"/>
<dbReference type="SMART" id="SM00225">
    <property type="entry name" value="BTB"/>
    <property type="match status" value="1"/>
</dbReference>
<dbReference type="GeneID" id="59298845"/>
<evidence type="ECO:0000259" key="1">
    <source>
        <dbReference type="PROSITE" id="PS50097"/>
    </source>
</evidence>
<reference evidence="2 3" key="1">
    <citation type="submission" date="2020-05" db="EMBL/GenBank/DDBJ databases">
        <title>Identification and distribution of gene clusters putatively required for synthesis of sphingolipid metabolism inhibitors in phylogenetically diverse species of the filamentous fungus Fusarium.</title>
        <authorList>
            <person name="Kim H.-S."/>
            <person name="Busman M."/>
            <person name="Brown D.W."/>
            <person name="Divon H."/>
            <person name="Uhlig S."/>
            <person name="Proctor R.H."/>
        </authorList>
    </citation>
    <scope>NUCLEOTIDE SEQUENCE [LARGE SCALE GENOMIC DNA]</scope>
    <source>
        <strain evidence="2 3">NRRL 66243</strain>
    </source>
</reference>
<dbReference type="CDD" id="cd18186">
    <property type="entry name" value="BTB_POZ_ZBTB_KLHL-like"/>
    <property type="match status" value="2"/>
</dbReference>
<comment type="caution">
    <text evidence="2">The sequence shown here is derived from an EMBL/GenBank/DDBJ whole genome shotgun (WGS) entry which is preliminary data.</text>
</comment>
<evidence type="ECO:0000313" key="2">
    <source>
        <dbReference type="EMBL" id="KAF5615172.1"/>
    </source>
</evidence>
<dbReference type="PANTHER" id="PTHR47843:SF5">
    <property type="entry name" value="BTB_POZ DOMAIN PROTEIN"/>
    <property type="match status" value="1"/>
</dbReference>
<keyword evidence="3" id="KW-1185">Reference proteome</keyword>
<feature type="domain" description="BTB" evidence="1">
    <location>
        <begin position="258"/>
        <end position="325"/>
    </location>
</feature>
<protein>
    <submittedName>
        <fullName evidence="2">ARM repeat protein</fullName>
    </submittedName>
</protein>
<name>A0A8H5QIJ5_9HYPO</name>
<dbReference type="EMBL" id="JAAQRI010000418">
    <property type="protein sequence ID" value="KAF5615172.1"/>
    <property type="molecule type" value="Genomic_DNA"/>
</dbReference>
<sequence length="464" mass="52935">MEPKPIEAFGASLQGYYNNKCLSDVVLTGPWKESEDKTIEIKDFDANIVEAMLRFLYSFDYDVPPNTRHMIFHAQVYQIGDKYGIEPLKKQAANKFERVVNEAEVDAGFASTLADTISIVYSTTPSGDRGLRDIVVQSSCTHFEYLMSETSFKEILGLNGDFSADLVSLIHESWEKYCYCKCPSCEATFKLRIDSPGDQISDYQEPKPIFCPICGFQPIQADEEPNWLYFYMGNEMESPPYEEFGASLKKYFNNTRLSDTVIKCGGREFAVHSLILFCHSEYFKKQLDGPWKESSERVIEIMDFDPAVVRAMTLFLYCFDYESPADSSAMIFHARVYQIADKYDIEALKRLAATKYRTSIDAGWEMDSFPCAIELAYTTTPPGDRGLRDIALEIAVKKIGTLMSQDVFCKMLSANADLAGDIIRRLHRESEKSQEELRSFQNEKRLDELLSLPKLPASKRRSRV</sequence>
<dbReference type="PROSITE" id="PS50097">
    <property type="entry name" value="BTB"/>
    <property type="match status" value="1"/>
</dbReference>
<dbReference type="SUPFAM" id="SSF54695">
    <property type="entry name" value="POZ domain"/>
    <property type="match status" value="2"/>
</dbReference>
<gene>
    <name evidence="2" type="ORF">FTJAE_13431</name>
</gene>
<accession>A0A8H5QIJ5</accession>